<organism evidence="1 2">
    <name type="scientific">Holospora elegans E1</name>
    <dbReference type="NCBI Taxonomy" id="1427503"/>
    <lineage>
        <taxon>Bacteria</taxon>
        <taxon>Pseudomonadati</taxon>
        <taxon>Pseudomonadota</taxon>
        <taxon>Alphaproteobacteria</taxon>
        <taxon>Holosporales</taxon>
        <taxon>Holosporaceae</taxon>
        <taxon>Holospora</taxon>
    </lineage>
</organism>
<name>A0A023DXZ5_9PROT</name>
<protein>
    <submittedName>
        <fullName evidence="1">Uncharacterized protein</fullName>
    </submittedName>
</protein>
<dbReference type="Proteomes" id="UP000024842">
    <property type="component" value="Unassembled WGS sequence"/>
</dbReference>
<evidence type="ECO:0000313" key="2">
    <source>
        <dbReference type="Proteomes" id="UP000024842"/>
    </source>
</evidence>
<keyword evidence="2" id="KW-1185">Reference proteome</keyword>
<gene>
    <name evidence="1" type="ORF">HE1_00375</name>
</gene>
<evidence type="ECO:0000313" key="1">
    <source>
        <dbReference type="EMBL" id="GAJ46054.1"/>
    </source>
</evidence>
<accession>A0A023DXZ5</accession>
<sequence length="40" mass="4883">MMTYSVDFRHRELEIRKEGELSLDQVWALIRLRMKCSGRK</sequence>
<dbReference type="EMBL" id="BAUP01000057">
    <property type="protein sequence ID" value="GAJ46054.1"/>
    <property type="molecule type" value="Genomic_DNA"/>
</dbReference>
<reference evidence="1 2" key="1">
    <citation type="journal article" date="2014" name="FEMS Microbiol. Lett.">
        <title>Draft genome sequences of three Holospora species (Holospora obtusa, Holospora undulata, and Holospora elegans), endonuclear symbiotic bacteria of the ciliate Paramecium caudatum.</title>
        <authorList>
            <person name="Dohra H."/>
            <person name="Tanaka K."/>
            <person name="Suzuki T."/>
            <person name="Fujishima M."/>
            <person name="Suzuki H."/>
        </authorList>
    </citation>
    <scope>NUCLEOTIDE SEQUENCE [LARGE SCALE GENOMIC DNA]</scope>
    <source>
        <strain evidence="1 2">E1</strain>
    </source>
</reference>
<dbReference type="AlphaFoldDB" id="A0A023DXZ5"/>
<proteinExistence type="predicted"/>
<comment type="caution">
    <text evidence="1">The sequence shown here is derived from an EMBL/GenBank/DDBJ whole genome shotgun (WGS) entry which is preliminary data.</text>
</comment>